<dbReference type="RefSeq" id="WP_151621051.1">
    <property type="nucleotide sequence ID" value="NZ_WBXO01000010.1"/>
</dbReference>
<proteinExistence type="predicted"/>
<dbReference type="Proteomes" id="UP000468766">
    <property type="component" value="Unassembled WGS sequence"/>
</dbReference>
<keyword evidence="3" id="KW-1185">Reference proteome</keyword>
<dbReference type="EMBL" id="WBXO01000010">
    <property type="protein sequence ID" value="KAB2951647.1"/>
    <property type="molecule type" value="Genomic_DNA"/>
</dbReference>
<reference evidence="2 3" key="1">
    <citation type="submission" date="2019-10" db="EMBL/GenBank/DDBJ databases">
        <title>Whole-genome sequence of the extremophile Heliorestis acidaminivorans DSM 24790.</title>
        <authorList>
            <person name="Kyndt J.A."/>
            <person name="Meyer T.E."/>
        </authorList>
    </citation>
    <scope>NUCLEOTIDE SEQUENCE [LARGE SCALE GENOMIC DNA]</scope>
    <source>
        <strain evidence="2 3">DSM 24790</strain>
    </source>
</reference>
<name>A0A6I0EP43_9FIRM</name>
<evidence type="ECO:0000256" key="1">
    <source>
        <dbReference type="SAM" id="Phobius"/>
    </source>
</evidence>
<feature type="transmembrane region" description="Helical" evidence="1">
    <location>
        <begin position="77"/>
        <end position="98"/>
    </location>
</feature>
<evidence type="ECO:0000313" key="3">
    <source>
        <dbReference type="Proteomes" id="UP000468766"/>
    </source>
</evidence>
<sequence>MTTTRPFLRPHRLAAYVSLTNALFLLYVAWDKYITDACSVCSFIPWLSIGDEVVGLLGAMMAMLIAFLAYQADRRPYFGHGALFLSLFSVIFGTALQIGRYYSLGSYCVQCIISDGLFALTALFMAIWFWNQHKQKQIYGKVNLNV</sequence>
<feature type="transmembrane region" description="Helical" evidence="1">
    <location>
        <begin position="104"/>
        <end position="130"/>
    </location>
</feature>
<keyword evidence="1" id="KW-0812">Transmembrane</keyword>
<keyword evidence="1" id="KW-1133">Transmembrane helix</keyword>
<dbReference type="OrthoDB" id="9846175at2"/>
<evidence type="ECO:0008006" key="4">
    <source>
        <dbReference type="Google" id="ProtNLM"/>
    </source>
</evidence>
<gene>
    <name evidence="2" type="ORF">F9B85_11475</name>
</gene>
<feature type="transmembrane region" description="Helical" evidence="1">
    <location>
        <begin position="53"/>
        <end position="70"/>
    </location>
</feature>
<evidence type="ECO:0000313" key="2">
    <source>
        <dbReference type="EMBL" id="KAB2951647.1"/>
    </source>
</evidence>
<accession>A0A6I0EP43</accession>
<feature type="transmembrane region" description="Helical" evidence="1">
    <location>
        <begin position="12"/>
        <end position="30"/>
    </location>
</feature>
<keyword evidence="1" id="KW-0472">Membrane</keyword>
<protein>
    <recommendedName>
        <fullName evidence="4">Vitamin K epoxide reductase family protein</fullName>
    </recommendedName>
</protein>
<organism evidence="2 3">
    <name type="scientific">Heliorestis acidaminivorans</name>
    <dbReference type="NCBI Taxonomy" id="553427"/>
    <lineage>
        <taxon>Bacteria</taxon>
        <taxon>Bacillati</taxon>
        <taxon>Bacillota</taxon>
        <taxon>Clostridia</taxon>
        <taxon>Eubacteriales</taxon>
        <taxon>Heliobacteriaceae</taxon>
        <taxon>Heliorestis</taxon>
    </lineage>
</organism>
<comment type="caution">
    <text evidence="2">The sequence shown here is derived from an EMBL/GenBank/DDBJ whole genome shotgun (WGS) entry which is preliminary data.</text>
</comment>
<dbReference type="AlphaFoldDB" id="A0A6I0EP43"/>